<feature type="transmembrane region" description="Helical" evidence="1">
    <location>
        <begin position="12"/>
        <end position="30"/>
    </location>
</feature>
<name>A0A4Y5P1U0_9CAUD</name>
<accession>A0A4Y5P1U0</accession>
<keyword evidence="3" id="KW-1185">Reference proteome</keyword>
<reference evidence="2 3" key="1">
    <citation type="submission" date="2019-04" db="EMBL/GenBank/DDBJ databases">
        <title>Complete genome sequence of Pantoea bacteriophage vB_PagS_AAS21.</title>
        <authorList>
            <person name="Truncaite L."/>
            <person name="Simoliuniene M."/>
            <person name="Zajanckauskaite A."/>
            <person name="Meskys R."/>
            <person name="Simoliunas E."/>
        </authorList>
    </citation>
    <scope>NUCLEOTIDE SEQUENCE [LARGE SCALE GENOMIC DNA]</scope>
</reference>
<dbReference type="Proteomes" id="UP000308921">
    <property type="component" value="Segment"/>
</dbReference>
<gene>
    <name evidence="2" type="ORF">AAS21_gp193</name>
</gene>
<protein>
    <submittedName>
        <fullName evidence="2">Uncharacterized protein</fullName>
    </submittedName>
</protein>
<sequence length="32" mass="4010">MEYHTKQAIKEWLQLIAAFCFVGFCYYLCWRF</sequence>
<dbReference type="EMBL" id="MK770119">
    <property type="protein sequence ID" value="QCW23931.1"/>
    <property type="molecule type" value="Genomic_DNA"/>
</dbReference>
<proteinExistence type="predicted"/>
<evidence type="ECO:0000313" key="2">
    <source>
        <dbReference type="EMBL" id="QCW23931.1"/>
    </source>
</evidence>
<keyword evidence="1" id="KW-0812">Transmembrane</keyword>
<evidence type="ECO:0000313" key="3">
    <source>
        <dbReference type="Proteomes" id="UP000308921"/>
    </source>
</evidence>
<evidence type="ECO:0000256" key="1">
    <source>
        <dbReference type="SAM" id="Phobius"/>
    </source>
</evidence>
<keyword evidence="1" id="KW-0472">Membrane</keyword>
<organism evidence="2 3">
    <name type="scientific">Pantoea phage vB_PagS_AAS21</name>
    <dbReference type="NCBI Taxonomy" id="2575261"/>
    <lineage>
        <taxon>Viruses</taxon>
        <taxon>Duplodnaviria</taxon>
        <taxon>Heunggongvirae</taxon>
        <taxon>Uroviricota</taxon>
        <taxon>Caudoviricetes</taxon>
        <taxon>Demerecviridae</taxon>
        <taxon>Keyvirus</taxon>
        <taxon>Keyvirus AAS21</taxon>
    </lineage>
</organism>
<keyword evidence="1" id="KW-1133">Transmembrane helix</keyword>